<evidence type="ECO:0000256" key="6">
    <source>
        <dbReference type="ARBA" id="ARBA00023002"/>
    </source>
</evidence>
<dbReference type="InterPro" id="IPR015659">
    <property type="entry name" value="Proline_oxidase"/>
</dbReference>
<feature type="binding site" evidence="10">
    <location>
        <begin position="229"/>
        <end position="230"/>
    </location>
    <ligand>
        <name>FAD</name>
        <dbReference type="ChEBI" id="CHEBI:57692"/>
    </ligand>
</feature>
<keyword evidence="7" id="KW-0642">Proline metabolism</keyword>
<comment type="cofactor">
    <cofactor evidence="10">
        <name>FAD</name>
        <dbReference type="ChEBI" id="CHEBI:57692"/>
    </cofactor>
    <text evidence="10">Binds 1 FAD per subunit.</text>
</comment>
<evidence type="ECO:0000256" key="10">
    <source>
        <dbReference type="PIRSR" id="PIRSR000196-2"/>
    </source>
</evidence>
<accession>A0A6J4M0P9</accession>
<feature type="binding site" evidence="10">
    <location>
        <position position="166"/>
    </location>
    <ligand>
        <name>FAD</name>
        <dbReference type="ChEBI" id="CHEBI:57692"/>
    </ligand>
</feature>
<evidence type="ECO:0000256" key="4">
    <source>
        <dbReference type="ARBA" id="ARBA00022741"/>
    </source>
</evidence>
<dbReference type="UniPathway" id="UPA00261">
    <property type="reaction ID" value="UER00373"/>
</dbReference>
<feature type="binding site" evidence="9">
    <location>
        <position position="291"/>
    </location>
    <ligand>
        <name>substrate</name>
    </ligand>
</feature>
<evidence type="ECO:0000313" key="12">
    <source>
        <dbReference type="EMBL" id="CAA9347211.1"/>
    </source>
</evidence>
<comment type="catalytic activity">
    <reaction evidence="8">
        <text>L-proline + a quinone = (S)-1-pyrroline-5-carboxylate + a quinol + H(+)</text>
        <dbReference type="Rhea" id="RHEA:23784"/>
        <dbReference type="ChEBI" id="CHEBI:15378"/>
        <dbReference type="ChEBI" id="CHEBI:17388"/>
        <dbReference type="ChEBI" id="CHEBI:24646"/>
        <dbReference type="ChEBI" id="CHEBI:60039"/>
        <dbReference type="ChEBI" id="CHEBI:132124"/>
        <dbReference type="EC" id="1.5.5.2"/>
    </reaction>
</comment>
<dbReference type="PANTHER" id="PTHR13914">
    <property type="entry name" value="PROLINE OXIDASE"/>
    <property type="match status" value="1"/>
</dbReference>
<dbReference type="GO" id="GO:0004657">
    <property type="term" value="F:proline dehydrogenase activity"/>
    <property type="evidence" value="ECO:0007669"/>
    <property type="project" value="UniProtKB-EC"/>
</dbReference>
<evidence type="ECO:0000256" key="3">
    <source>
        <dbReference type="ARBA" id="ARBA00022630"/>
    </source>
</evidence>
<evidence type="ECO:0000256" key="8">
    <source>
        <dbReference type="ARBA" id="ARBA00048779"/>
    </source>
</evidence>
<dbReference type="EMBL" id="CADCUF010000233">
    <property type="protein sequence ID" value="CAA9347211.1"/>
    <property type="molecule type" value="Genomic_DNA"/>
</dbReference>
<dbReference type="SUPFAM" id="SSF51730">
    <property type="entry name" value="FAD-linked oxidoreductase"/>
    <property type="match status" value="1"/>
</dbReference>
<protein>
    <recommendedName>
        <fullName evidence="2">proline dehydrogenase</fullName>
        <ecNumber evidence="2">1.5.5.2</ecNumber>
    </recommendedName>
</protein>
<feature type="binding site" evidence="10">
    <location>
        <position position="138"/>
    </location>
    <ligand>
        <name>FAD</name>
        <dbReference type="ChEBI" id="CHEBI:57692"/>
    </ligand>
</feature>
<comment type="pathway">
    <text evidence="1">Amino-acid degradation; L-proline degradation into L-glutamate; L-glutamate from L-proline: step 1/2.</text>
</comment>
<feature type="binding site" evidence="9">
    <location>
        <position position="100"/>
    </location>
    <ligand>
        <name>substrate</name>
    </ligand>
</feature>
<keyword evidence="3" id="KW-0285">Flavoprotein</keyword>
<reference evidence="12" key="1">
    <citation type="submission" date="2020-02" db="EMBL/GenBank/DDBJ databases">
        <authorList>
            <person name="Meier V. D."/>
        </authorList>
    </citation>
    <scope>NUCLEOTIDE SEQUENCE</scope>
    <source>
        <strain evidence="12">AVDCRST_MAG24</strain>
    </source>
</reference>
<feature type="binding site" evidence="10">
    <location>
        <begin position="190"/>
        <end position="192"/>
    </location>
    <ligand>
        <name>FAD</name>
        <dbReference type="ChEBI" id="CHEBI:57692"/>
    </ligand>
</feature>
<evidence type="ECO:0000259" key="11">
    <source>
        <dbReference type="Pfam" id="PF01619"/>
    </source>
</evidence>
<organism evidence="12">
    <name type="scientific">uncultured Nocardioidaceae bacterium</name>
    <dbReference type="NCBI Taxonomy" id="253824"/>
    <lineage>
        <taxon>Bacteria</taxon>
        <taxon>Bacillati</taxon>
        <taxon>Actinomycetota</taxon>
        <taxon>Actinomycetes</taxon>
        <taxon>Propionibacteriales</taxon>
        <taxon>Nocardioidaceae</taxon>
        <taxon>environmental samples</taxon>
    </lineage>
</organism>
<evidence type="ECO:0000256" key="1">
    <source>
        <dbReference type="ARBA" id="ARBA00004739"/>
    </source>
</evidence>
<dbReference type="Pfam" id="PF01619">
    <property type="entry name" value="Pro_dh"/>
    <property type="match status" value="1"/>
</dbReference>
<keyword evidence="6 12" id="KW-0560">Oxidoreductase</keyword>
<dbReference type="GO" id="GO:0000166">
    <property type="term" value="F:nucleotide binding"/>
    <property type="evidence" value="ECO:0007669"/>
    <property type="project" value="UniProtKB-KW"/>
</dbReference>
<dbReference type="Gene3D" id="3.20.20.220">
    <property type="match status" value="1"/>
</dbReference>
<dbReference type="AlphaFoldDB" id="A0A6J4M0P9"/>
<dbReference type="InterPro" id="IPR002872">
    <property type="entry name" value="Proline_DH_dom"/>
</dbReference>
<name>A0A6J4M0P9_9ACTN</name>
<feature type="domain" description="Proline dehydrogenase" evidence="11">
    <location>
        <begin position="46"/>
        <end position="302"/>
    </location>
</feature>
<feature type="binding site" evidence="9">
    <location>
        <position position="292"/>
    </location>
    <ligand>
        <name>substrate</name>
    </ligand>
</feature>
<dbReference type="InterPro" id="IPR008219">
    <property type="entry name" value="PRODH_bac_arc"/>
</dbReference>
<dbReference type="PANTHER" id="PTHR13914:SF0">
    <property type="entry name" value="PROLINE DEHYDROGENASE 1, MITOCHONDRIAL"/>
    <property type="match status" value="1"/>
</dbReference>
<evidence type="ECO:0000256" key="5">
    <source>
        <dbReference type="ARBA" id="ARBA00022827"/>
    </source>
</evidence>
<sequence>MSVMREPLLMLSRSERVKKLVTTMPVSSGVVGRYVPGEGSDAAVDVVARLVEDGLTVSLDFLGEDTTDRAQADATVAAYVELLEALAARGLAERAEVSVKLSAVGQAIPGDGEEIALANARRICEAAAAAGTAVTLDMEDHTTTDSTLRVLRALREEHPSTGGVVQAYLHRTEDDCRALAAEGSRVRLCKGAYNEPETVAFQSRLDVDRSYVRCLRVLMEGSGYPMVATHDPRLVEVTSALAARAGREKGSYEYQMLFGIRPDEQRRLASEGHTVRVYVPYGQEWYGYLMRRLAERPANLTFFLRSLVSKK</sequence>
<proteinExistence type="predicted"/>
<keyword evidence="4 10" id="KW-0547">Nucleotide-binding</keyword>
<dbReference type="PIRSF" id="PIRSF000196">
    <property type="entry name" value="Pro_dehydrog"/>
    <property type="match status" value="1"/>
</dbReference>
<dbReference type="GO" id="GO:0010133">
    <property type="term" value="P:L-proline catabolic process to L-glutamate"/>
    <property type="evidence" value="ECO:0007669"/>
    <property type="project" value="UniProtKB-UniPathway"/>
</dbReference>
<gene>
    <name evidence="12" type="ORF">AVDCRST_MAG24-1587</name>
</gene>
<evidence type="ECO:0000256" key="9">
    <source>
        <dbReference type="PIRSR" id="PIRSR000196-1"/>
    </source>
</evidence>
<keyword evidence="5 10" id="KW-0274">FAD</keyword>
<evidence type="ECO:0000256" key="7">
    <source>
        <dbReference type="ARBA" id="ARBA00023062"/>
    </source>
</evidence>
<evidence type="ECO:0000256" key="2">
    <source>
        <dbReference type="ARBA" id="ARBA00012695"/>
    </source>
</evidence>
<dbReference type="EC" id="1.5.5.2" evidence="2"/>
<dbReference type="InterPro" id="IPR029041">
    <property type="entry name" value="FAD-linked_oxidoreductase-like"/>
</dbReference>